<feature type="transmembrane region" description="Helical" evidence="1">
    <location>
        <begin position="63"/>
        <end position="88"/>
    </location>
</feature>
<sequence length="259" mass="28447">MNDSVALHGASRLLSINPGDIFFAMNNYALGFLLVGLCFGVLTLLTFLFAACCKKVNTRCITVFKVSLIFAALLQSLSTPAVAVVLWGSTCHLKYCKKLLAVWFASRRCGTLLHLLVVLEFILTSQPREGAETVPVYVSLPVVLTLDLICILFFEVLEAAVFLGTVSIILLLAIIVVACISSGIKGLDLVLRPSLVSFFAVYGPSFVAECMLLDNNYIPGHLIDTFLCVTNMRLIVDGYLCWITCRNTRPETPQVMEIR</sequence>
<evidence type="ECO:0000313" key="2">
    <source>
        <dbReference type="EMBL" id="GLD64688.1"/>
    </source>
</evidence>
<accession>A0AAD3N2P2</accession>
<keyword evidence="1" id="KW-0472">Membrane</keyword>
<feature type="transmembrane region" description="Helical" evidence="1">
    <location>
        <begin position="134"/>
        <end position="154"/>
    </location>
</feature>
<dbReference type="AlphaFoldDB" id="A0AAD3N2P2"/>
<keyword evidence="1" id="KW-1133">Transmembrane helix</keyword>
<comment type="caution">
    <text evidence="2">The sequence shown here is derived from an EMBL/GenBank/DDBJ whole genome shotgun (WGS) entry which is preliminary data.</text>
</comment>
<organism evidence="2 3">
    <name type="scientific">Lates japonicus</name>
    <name type="common">Japanese lates</name>
    <dbReference type="NCBI Taxonomy" id="270547"/>
    <lineage>
        <taxon>Eukaryota</taxon>
        <taxon>Metazoa</taxon>
        <taxon>Chordata</taxon>
        <taxon>Craniata</taxon>
        <taxon>Vertebrata</taxon>
        <taxon>Euteleostomi</taxon>
        <taxon>Actinopterygii</taxon>
        <taxon>Neopterygii</taxon>
        <taxon>Teleostei</taxon>
        <taxon>Neoteleostei</taxon>
        <taxon>Acanthomorphata</taxon>
        <taxon>Carangaria</taxon>
        <taxon>Carangaria incertae sedis</taxon>
        <taxon>Centropomidae</taxon>
        <taxon>Lates</taxon>
    </lineage>
</organism>
<protein>
    <submittedName>
        <fullName evidence="2">Uncharacterized protein</fullName>
    </submittedName>
</protein>
<gene>
    <name evidence="2" type="ORF">AKAME5_001621800</name>
</gene>
<name>A0AAD3N2P2_LATJO</name>
<feature type="transmembrane region" description="Helical" evidence="1">
    <location>
        <begin position="160"/>
        <end position="184"/>
    </location>
</feature>
<dbReference type="Proteomes" id="UP001279410">
    <property type="component" value="Unassembled WGS sequence"/>
</dbReference>
<dbReference type="EMBL" id="BRZM01000070">
    <property type="protein sequence ID" value="GLD64688.1"/>
    <property type="molecule type" value="Genomic_DNA"/>
</dbReference>
<evidence type="ECO:0000313" key="3">
    <source>
        <dbReference type="Proteomes" id="UP001279410"/>
    </source>
</evidence>
<keyword evidence="1" id="KW-0812">Transmembrane</keyword>
<reference evidence="2" key="1">
    <citation type="submission" date="2022-08" db="EMBL/GenBank/DDBJ databases">
        <title>Genome sequencing of akame (Lates japonicus).</title>
        <authorList>
            <person name="Hashiguchi Y."/>
            <person name="Takahashi H."/>
        </authorList>
    </citation>
    <scope>NUCLEOTIDE SEQUENCE</scope>
    <source>
        <strain evidence="2">Kochi</strain>
    </source>
</reference>
<evidence type="ECO:0000256" key="1">
    <source>
        <dbReference type="SAM" id="Phobius"/>
    </source>
</evidence>
<feature type="transmembrane region" description="Helical" evidence="1">
    <location>
        <begin position="100"/>
        <end position="122"/>
    </location>
</feature>
<feature type="transmembrane region" description="Helical" evidence="1">
    <location>
        <begin position="28"/>
        <end position="51"/>
    </location>
</feature>
<keyword evidence="3" id="KW-1185">Reference proteome</keyword>
<proteinExistence type="predicted"/>